<keyword evidence="3" id="KW-1185">Reference proteome</keyword>
<comment type="caution">
    <text evidence="2">The sequence shown here is derived from an EMBL/GenBank/DDBJ whole genome shotgun (WGS) entry which is preliminary data.</text>
</comment>
<keyword evidence="1" id="KW-1133">Transmembrane helix</keyword>
<accession>A0A8S1K119</accession>
<keyword evidence="1" id="KW-0812">Transmembrane</keyword>
<evidence type="ECO:0008006" key="4">
    <source>
        <dbReference type="Google" id="ProtNLM"/>
    </source>
</evidence>
<gene>
    <name evidence="2" type="ORF">PPRIM_AZ9-3.1.T0100076</name>
</gene>
<dbReference type="OMA" id="NSECLEP"/>
<dbReference type="Proteomes" id="UP000688137">
    <property type="component" value="Unassembled WGS sequence"/>
</dbReference>
<organism evidence="2 3">
    <name type="scientific">Paramecium primaurelia</name>
    <dbReference type="NCBI Taxonomy" id="5886"/>
    <lineage>
        <taxon>Eukaryota</taxon>
        <taxon>Sar</taxon>
        <taxon>Alveolata</taxon>
        <taxon>Ciliophora</taxon>
        <taxon>Intramacronucleata</taxon>
        <taxon>Oligohymenophorea</taxon>
        <taxon>Peniculida</taxon>
        <taxon>Parameciidae</taxon>
        <taxon>Paramecium</taxon>
    </lineage>
</organism>
<name>A0A8S1K119_PARPR</name>
<dbReference type="AlphaFoldDB" id="A0A8S1K119"/>
<reference evidence="2" key="1">
    <citation type="submission" date="2021-01" db="EMBL/GenBank/DDBJ databases">
        <authorList>
            <consortium name="Genoscope - CEA"/>
            <person name="William W."/>
        </authorList>
    </citation>
    <scope>NUCLEOTIDE SEQUENCE</scope>
</reference>
<keyword evidence="1" id="KW-0472">Membrane</keyword>
<protein>
    <recommendedName>
        <fullName evidence="4">Transmembrane protein</fullName>
    </recommendedName>
</protein>
<feature type="transmembrane region" description="Helical" evidence="1">
    <location>
        <begin position="14"/>
        <end position="31"/>
    </location>
</feature>
<dbReference type="EMBL" id="CAJJDM010000007">
    <property type="protein sequence ID" value="CAD8045886.1"/>
    <property type="molecule type" value="Genomic_DNA"/>
</dbReference>
<proteinExistence type="predicted"/>
<evidence type="ECO:0000313" key="2">
    <source>
        <dbReference type="EMBL" id="CAD8045886.1"/>
    </source>
</evidence>
<evidence type="ECO:0000313" key="3">
    <source>
        <dbReference type="Proteomes" id="UP000688137"/>
    </source>
</evidence>
<sequence>MGQLYSFVQDNKKMVGITAVAALGATATVVYNKRKQYLSQSDIFKTPKQLDDDYFPSKRPTYYFDDREDTLNTKKTRTGKIDQIIDSINVNYIPNSECLEPQTIVDILQNTIELAGDEFIRMTLRNRAQRRQFKENQKLNQYRYQIIKYNEDLEELLEKAQAELLARLDINKNIFEESMLVLMERGFFQQLYMLQASVKQKIKEKIPSKKDLSLKQIKEVIKFNIRILKEQPDPFKNIINYMINKQDQKDYIPNVISLLVQDFIYQKYKIEEEDQIRNISKPECMGDPEILHLMGEIEMTMQELMQNLGLGGIENIPDNFENFA</sequence>
<evidence type="ECO:0000256" key="1">
    <source>
        <dbReference type="SAM" id="Phobius"/>
    </source>
</evidence>